<evidence type="ECO:0000256" key="1">
    <source>
        <dbReference type="SAM" id="MobiDB-lite"/>
    </source>
</evidence>
<evidence type="ECO:0000313" key="2">
    <source>
        <dbReference type="EMBL" id="CAD6505245.1"/>
    </source>
</evidence>
<dbReference type="PANTHER" id="PTHR47791:SF2">
    <property type="entry name" value="ENDO MANNANASE, GH76 FAMILY (EUROFUNG)"/>
    <property type="match status" value="1"/>
</dbReference>
<name>A0A9W4DCC5_BLUGR</name>
<sequence length="638" mass="71734">MFILYPRPSGQRGLLEKTKTYEAYSSNASTRSFKLPTMHYSHGTLTRFLMYLIFISLVLKNNAESTPHNQTSDFKEQNSEPDTTDTWDSLVKALDVLQSNYFENWPGVWPTAIDWTSAVTGTLIFGALTTFSTSQPKSISTTAVENLINRRFSQLTASFFGQNTLALRMQANDDMLWTVLEWLEGIKFIDEHSSHYSSEIVGDSWYAQQWIPTFAHRARIFWDQASQGWDTTLCDGGMTWNPRLTPYKNAITNELYISASVGMYLYFPGDNDVSPFSVSESNVSVSDLPNKTRDPKFLAAAQDAYHWLVNSNMTDSNGLFVDGFHISGWKSNQTVNKRCDDRNEMVYTYNQGVLLSGLSGLYQATGDRSYLDDGHKLVRNVIAATGWDLENSKPREDAPENIDEPGSRIWYGLGQLGILEEACDFSSACSQDGQTFKGIFFHHLTIFCSPLQNPLQVPEEDSHESPDKISQWHSENCDNYGSWIKLNAMAALGTVNAKGKFGAWWGASANTTLSSTANAVPLPAMAIDYQNNGIPTEWNLDQPDKNRPKKEVDTLRHPSNSESSDLNDRGRGRTIETQTGGLSVLRASWELVDYPGILASRVAKRSNHAKLHIRRTSHSQRDPLCPISSRKFHALRHF</sequence>
<dbReference type="InterPro" id="IPR053169">
    <property type="entry name" value="MUG_Protein"/>
</dbReference>
<proteinExistence type="predicted"/>
<dbReference type="PANTHER" id="PTHR47791">
    <property type="entry name" value="MEIOTICALLY UP-REGULATED GENE 191 PROTEIN"/>
    <property type="match status" value="1"/>
</dbReference>
<protein>
    <submittedName>
        <fullName evidence="2">BgTH12-00737</fullName>
    </submittedName>
</protein>
<organism evidence="2 3">
    <name type="scientific">Blumeria graminis f. sp. triticale</name>
    <dbReference type="NCBI Taxonomy" id="1689686"/>
    <lineage>
        <taxon>Eukaryota</taxon>
        <taxon>Fungi</taxon>
        <taxon>Dikarya</taxon>
        <taxon>Ascomycota</taxon>
        <taxon>Pezizomycotina</taxon>
        <taxon>Leotiomycetes</taxon>
        <taxon>Erysiphales</taxon>
        <taxon>Erysiphaceae</taxon>
        <taxon>Blumeria</taxon>
    </lineage>
</organism>
<gene>
    <name evidence="2" type="ORF">BGTH12_LOCUS6603</name>
</gene>
<accession>A0A9W4DCC5</accession>
<dbReference type="Proteomes" id="UP000683417">
    <property type="component" value="Unassembled WGS sequence"/>
</dbReference>
<dbReference type="EMBL" id="CAJHIT010000009">
    <property type="protein sequence ID" value="CAD6505245.1"/>
    <property type="molecule type" value="Genomic_DNA"/>
</dbReference>
<dbReference type="InterPro" id="IPR005198">
    <property type="entry name" value="Glyco_hydro_76"/>
</dbReference>
<comment type="caution">
    <text evidence="2">The sequence shown here is derived from an EMBL/GenBank/DDBJ whole genome shotgun (WGS) entry which is preliminary data.</text>
</comment>
<evidence type="ECO:0000313" key="3">
    <source>
        <dbReference type="Proteomes" id="UP000683417"/>
    </source>
</evidence>
<dbReference type="AlphaFoldDB" id="A0A9W4DCC5"/>
<reference evidence="2" key="1">
    <citation type="submission" date="2020-10" db="EMBL/GenBank/DDBJ databases">
        <authorList>
            <person name="Muller C M."/>
        </authorList>
    </citation>
    <scope>NUCLEOTIDE SEQUENCE</scope>
    <source>
        <strain evidence="2">THUN-12</strain>
    </source>
</reference>
<feature type="region of interest" description="Disordered" evidence="1">
    <location>
        <begin position="536"/>
        <end position="574"/>
    </location>
</feature>
<feature type="compositionally biased region" description="Basic and acidic residues" evidence="1">
    <location>
        <begin position="542"/>
        <end position="556"/>
    </location>
</feature>
<dbReference type="Pfam" id="PF03663">
    <property type="entry name" value="Glyco_hydro_76"/>
    <property type="match status" value="1"/>
</dbReference>